<reference evidence="1 2" key="1">
    <citation type="submission" date="2019-07" db="EMBL/GenBank/DDBJ databases">
        <title>The First High-Quality Draft Genome Sequence of the Causal Agent of the Current Panama Disease Epidemic.</title>
        <authorList>
            <person name="Warmington R.J."/>
            <person name="Kay W."/>
            <person name="Jeffries A."/>
            <person name="Bebber D."/>
            <person name="Moore K."/>
            <person name="Studholme D.J."/>
        </authorList>
    </citation>
    <scope>NUCLEOTIDE SEQUENCE [LARGE SCALE GENOMIC DNA]</scope>
    <source>
        <strain evidence="1 2">TR4</strain>
    </source>
</reference>
<comment type="caution">
    <text evidence="1">The sequence shown here is derived from an EMBL/GenBank/DDBJ whole genome shotgun (WGS) entry which is preliminary data.</text>
</comment>
<evidence type="ECO:0000313" key="2">
    <source>
        <dbReference type="Proteomes" id="UP000321331"/>
    </source>
</evidence>
<accession>A0A5C6TL37</accession>
<dbReference type="Proteomes" id="UP000321331">
    <property type="component" value="Unassembled WGS sequence"/>
</dbReference>
<dbReference type="EMBL" id="VMNF01000004">
    <property type="protein sequence ID" value="TXC10571.1"/>
    <property type="molecule type" value="Genomic_DNA"/>
</dbReference>
<dbReference type="AlphaFoldDB" id="A0A5C6TL37"/>
<proteinExistence type="predicted"/>
<sequence>MPDAHGNRVTKGKKIQIGRLRLEKASGAVKVDRGSAKMVKLGPIGAKIDCSWYEPPCFQVIAINLTPRADLSRACWMSLEGEGLDAMPPKLVFPFAPPAMPSKASFHSHLAVKRLIFFSVSHFVIVKNFKEDPLFD</sequence>
<name>A0A5C6TL37_FUSOC</name>
<evidence type="ECO:0000313" key="1">
    <source>
        <dbReference type="EMBL" id="TXC10571.1"/>
    </source>
</evidence>
<protein>
    <submittedName>
        <fullName evidence="1">Uncharacterized protein</fullName>
    </submittedName>
</protein>
<gene>
    <name evidence="1" type="ORF">FocTR4_00004942</name>
</gene>
<organism evidence="1 2">
    <name type="scientific">Fusarium oxysporum f. sp. cubense</name>
    <dbReference type="NCBI Taxonomy" id="61366"/>
    <lineage>
        <taxon>Eukaryota</taxon>
        <taxon>Fungi</taxon>
        <taxon>Dikarya</taxon>
        <taxon>Ascomycota</taxon>
        <taxon>Pezizomycotina</taxon>
        <taxon>Sordariomycetes</taxon>
        <taxon>Hypocreomycetidae</taxon>
        <taxon>Hypocreales</taxon>
        <taxon>Nectriaceae</taxon>
        <taxon>Fusarium</taxon>
        <taxon>Fusarium oxysporum species complex</taxon>
    </lineage>
</organism>